<organism evidence="3 4">
    <name type="scientific">Candidatus Nitrospira inopinata</name>
    <dbReference type="NCBI Taxonomy" id="1715989"/>
    <lineage>
        <taxon>Bacteria</taxon>
        <taxon>Pseudomonadati</taxon>
        <taxon>Nitrospirota</taxon>
        <taxon>Nitrospiria</taxon>
        <taxon>Nitrospirales</taxon>
        <taxon>Nitrospiraceae</taxon>
        <taxon>Nitrospira</taxon>
    </lineage>
</organism>
<protein>
    <submittedName>
        <fullName evidence="3">Putative Oxidoreductase, Gfo/Idh/MocA family</fullName>
        <ecNumber evidence="3">1.-.-.-</ecNumber>
    </submittedName>
</protein>
<dbReference type="KEGG" id="nio:NITINOP_3131"/>
<dbReference type="OrthoDB" id="9815825at2"/>
<dbReference type="Gene3D" id="3.40.50.720">
    <property type="entry name" value="NAD(P)-binding Rossmann-like Domain"/>
    <property type="match status" value="1"/>
</dbReference>
<dbReference type="AlphaFoldDB" id="A0A0S4KUN8"/>
<keyword evidence="3" id="KW-0560">Oxidoreductase</keyword>
<dbReference type="EC" id="1.-.-.-" evidence="3"/>
<reference evidence="4" key="1">
    <citation type="submission" date="2015-09" db="EMBL/GenBank/DDBJ databases">
        <authorList>
            <person name="Daims H."/>
        </authorList>
    </citation>
    <scope>NUCLEOTIDE SEQUENCE [LARGE SCALE GENOMIC DNA]</scope>
</reference>
<dbReference type="Gene3D" id="3.30.360.10">
    <property type="entry name" value="Dihydrodipicolinate Reductase, domain 2"/>
    <property type="match status" value="1"/>
</dbReference>
<sequence length="334" mass="36130">MTTLRAGVVGVGHLGQHHARLYATLPDVTLVGVTDRDRGRAELIASRHGARVFETVSDLLPGVDVVSVAVPTSAHYEVARACLEAGKHVLVEKPLAARLAEAQELVELAKAKGRVLQVGHSERFNPIMQTMRPYVRRPAFIEGHRIGPYSERGTDVDVVLDLMIHDLDLVLSFRPGPVEEVRAAGVPVLSPTIDIANARIQFQSGCVANLTASRVSFAKMRRLRLFQRDSYVSIDFQSRQGIVGRRSGEAAGKPGFVIEEYKGGDDEPLKLQLESFVRSIRHGSSPVVSGEDGAAAVALAHQVLAAIASFVRRQEERETSEGDVGIGDAAGVRK</sequence>
<accession>A0A0S4KUN8</accession>
<keyword evidence="4" id="KW-1185">Reference proteome</keyword>
<dbReference type="InterPro" id="IPR055170">
    <property type="entry name" value="GFO_IDH_MocA-like_dom"/>
</dbReference>
<name>A0A0S4KUN8_9BACT</name>
<evidence type="ECO:0000259" key="2">
    <source>
        <dbReference type="Pfam" id="PF22725"/>
    </source>
</evidence>
<dbReference type="Proteomes" id="UP000066284">
    <property type="component" value="Chromosome 1"/>
</dbReference>
<dbReference type="GO" id="GO:0000166">
    <property type="term" value="F:nucleotide binding"/>
    <property type="evidence" value="ECO:0007669"/>
    <property type="project" value="InterPro"/>
</dbReference>
<dbReference type="GO" id="GO:0016491">
    <property type="term" value="F:oxidoreductase activity"/>
    <property type="evidence" value="ECO:0007669"/>
    <property type="project" value="UniProtKB-KW"/>
</dbReference>
<dbReference type="InterPro" id="IPR036291">
    <property type="entry name" value="NAD(P)-bd_dom_sf"/>
</dbReference>
<proteinExistence type="predicted"/>
<dbReference type="STRING" id="1715989.NITINOP_3131"/>
<dbReference type="InterPro" id="IPR051450">
    <property type="entry name" value="Gfo/Idh/MocA_Oxidoreductases"/>
</dbReference>
<dbReference type="PANTHER" id="PTHR43377:SF1">
    <property type="entry name" value="BILIVERDIN REDUCTASE A"/>
    <property type="match status" value="1"/>
</dbReference>
<dbReference type="SUPFAM" id="SSF55347">
    <property type="entry name" value="Glyceraldehyde-3-phosphate dehydrogenase-like, C-terminal domain"/>
    <property type="match status" value="1"/>
</dbReference>
<gene>
    <name evidence="3" type="ORF">NITINOP_3131</name>
</gene>
<dbReference type="Pfam" id="PF01408">
    <property type="entry name" value="GFO_IDH_MocA"/>
    <property type="match status" value="1"/>
</dbReference>
<dbReference type="EMBL" id="LN885086">
    <property type="protein sequence ID" value="CUQ68103.1"/>
    <property type="molecule type" value="Genomic_DNA"/>
</dbReference>
<evidence type="ECO:0000313" key="4">
    <source>
        <dbReference type="Proteomes" id="UP000066284"/>
    </source>
</evidence>
<dbReference type="RefSeq" id="WP_082633857.1">
    <property type="nucleotide sequence ID" value="NZ_LN885086.1"/>
</dbReference>
<dbReference type="SUPFAM" id="SSF51735">
    <property type="entry name" value="NAD(P)-binding Rossmann-fold domains"/>
    <property type="match status" value="1"/>
</dbReference>
<feature type="domain" description="Gfo/Idh/MocA-like oxidoreductase N-terminal" evidence="1">
    <location>
        <begin position="4"/>
        <end position="120"/>
    </location>
</feature>
<dbReference type="Pfam" id="PF22725">
    <property type="entry name" value="GFO_IDH_MocA_C3"/>
    <property type="match status" value="1"/>
</dbReference>
<evidence type="ECO:0000259" key="1">
    <source>
        <dbReference type="Pfam" id="PF01408"/>
    </source>
</evidence>
<dbReference type="PANTHER" id="PTHR43377">
    <property type="entry name" value="BILIVERDIN REDUCTASE A"/>
    <property type="match status" value="1"/>
</dbReference>
<feature type="domain" description="GFO/IDH/MocA-like oxidoreductase" evidence="2">
    <location>
        <begin position="157"/>
        <end position="224"/>
    </location>
</feature>
<evidence type="ECO:0000313" key="3">
    <source>
        <dbReference type="EMBL" id="CUQ68103.1"/>
    </source>
</evidence>
<dbReference type="InterPro" id="IPR000683">
    <property type="entry name" value="Gfo/Idh/MocA-like_OxRdtase_N"/>
</dbReference>